<gene>
    <name evidence="4" type="ORF">KHLLAP_LOCUS14259</name>
</gene>
<keyword evidence="5" id="KW-1185">Reference proteome</keyword>
<proteinExistence type="predicted"/>
<evidence type="ECO:0000256" key="2">
    <source>
        <dbReference type="SAM" id="Phobius"/>
    </source>
</evidence>
<evidence type="ECO:0000313" key="5">
    <source>
        <dbReference type="Proteomes" id="UP001295740"/>
    </source>
</evidence>
<feature type="transmembrane region" description="Helical" evidence="2">
    <location>
        <begin position="315"/>
        <end position="337"/>
    </location>
</feature>
<accession>A0AAI8YQS8</accession>
<organism evidence="4 5">
    <name type="scientific">Anthostomella pinea</name>
    <dbReference type="NCBI Taxonomy" id="933095"/>
    <lineage>
        <taxon>Eukaryota</taxon>
        <taxon>Fungi</taxon>
        <taxon>Dikarya</taxon>
        <taxon>Ascomycota</taxon>
        <taxon>Pezizomycotina</taxon>
        <taxon>Sordariomycetes</taxon>
        <taxon>Xylariomycetidae</taxon>
        <taxon>Xylariales</taxon>
        <taxon>Xylariaceae</taxon>
        <taxon>Anthostomella</taxon>
    </lineage>
</organism>
<reference evidence="4" key="1">
    <citation type="submission" date="2023-10" db="EMBL/GenBank/DDBJ databases">
        <authorList>
            <person name="Hackl T."/>
        </authorList>
    </citation>
    <scope>NUCLEOTIDE SEQUENCE</scope>
</reference>
<feature type="chain" id="PRO_5042481942" evidence="3">
    <location>
        <begin position="22"/>
        <end position="338"/>
    </location>
</feature>
<name>A0AAI8YQS8_9PEZI</name>
<feature type="signal peptide" evidence="3">
    <location>
        <begin position="1"/>
        <end position="21"/>
    </location>
</feature>
<dbReference type="EMBL" id="CAUWAG010000020">
    <property type="protein sequence ID" value="CAJ2513791.1"/>
    <property type="molecule type" value="Genomic_DNA"/>
</dbReference>
<evidence type="ECO:0000256" key="3">
    <source>
        <dbReference type="SAM" id="SignalP"/>
    </source>
</evidence>
<protein>
    <submittedName>
        <fullName evidence="4">Uu.00g019100.m01.CDS01</fullName>
    </submittedName>
</protein>
<evidence type="ECO:0000256" key="1">
    <source>
        <dbReference type="SAM" id="MobiDB-lite"/>
    </source>
</evidence>
<feature type="region of interest" description="Disordered" evidence="1">
    <location>
        <begin position="255"/>
        <end position="309"/>
    </location>
</feature>
<evidence type="ECO:0000313" key="4">
    <source>
        <dbReference type="EMBL" id="CAJ2513791.1"/>
    </source>
</evidence>
<keyword evidence="2" id="KW-1133">Transmembrane helix</keyword>
<keyword evidence="3" id="KW-0732">Signal</keyword>
<dbReference type="AlphaFoldDB" id="A0AAI8YQS8"/>
<dbReference type="Proteomes" id="UP001295740">
    <property type="component" value="Unassembled WGS sequence"/>
</dbReference>
<comment type="caution">
    <text evidence="4">The sequence shown here is derived from an EMBL/GenBank/DDBJ whole genome shotgun (WGS) entry which is preliminary data.</text>
</comment>
<feature type="compositionally biased region" description="Low complexity" evidence="1">
    <location>
        <begin position="255"/>
        <end position="298"/>
    </location>
</feature>
<keyword evidence="2" id="KW-0472">Membrane</keyword>
<sequence length="338" mass="34483">MARSALLNLTLLAGTALAIQAYPPAVTTPTPTAAPPFRVPGHIKQATVTSVAAGCSTASAVLDACADVLAGYDEAALSSCLCCAGTTYMPDYFNDAASECANYYATALPEDSDDADMYSALASYCVQPGDSAGDLCSSPPTITTDVSPSTTTFADACFSAADLVQTCISETASFTALPASSQAECLCYRSAFEGTNTLTTTWQPNYFDGYVSECAEWASDTNTEVYSAYTSWENLCSSYGDILSVGSMTISSNGSATTSSSDSVTTSSSDSESTTTTSSSKTSSKTSSSTTASQTATTGPADVPPSQAVADRGGAAAGVEASMVVVFGIFVGSLWLML</sequence>
<keyword evidence="2" id="KW-0812">Transmembrane</keyword>